<proteinExistence type="predicted"/>
<dbReference type="Gene3D" id="3.40.50.12780">
    <property type="entry name" value="N-terminal domain of ligase-like"/>
    <property type="match status" value="1"/>
</dbReference>
<reference evidence="1 2" key="1">
    <citation type="submission" date="2021-01" db="EMBL/GenBank/DDBJ databases">
        <title>Sequencing the genomes of 1000 actinobacteria strains.</title>
        <authorList>
            <person name="Klenk H.-P."/>
        </authorList>
    </citation>
    <scope>NUCLEOTIDE SEQUENCE [LARGE SCALE GENOMIC DNA]</scope>
    <source>
        <strain evidence="1 2">DSM 13057</strain>
    </source>
</reference>
<sequence>MLTQPVPLRRQQLRQAALRVATAGVTAFYSVYRLHPALWRFTARHYQPSFERFARINAWMICQQAYLDVPAYRQYQNENGFRFRWWRLGAYSPTSKKEYVDRYPEASRCWNGEIVTVGTVVDESSGSSGKPYNWMRSKQELATVHKNVAGYITLLFGSRKLFCINAFSMGAWATGTNTGLAMSKVAMVKNTGPDIDKIVDTLRHFGPGYTYLISAYPPFLKHLRDRLDAEGFDWDAHDLNGFVGGEALTEGLRDYIEKRFSRVYSGYGASDLTIGMAGESDLSVWLRRSLVANPALRTLVLGDGEERTPMIFQYNPLETYLETTDAGELLVTLNSTAIMSPKVRYNIGDEASIVTFPEMQGYVSQFPRLALAFERAFAIQRMKLPFVLLFGRKDSTISYMGANIYPLDVENGLYQNNPHANAIESFKLSLLDIGDLEQRPVIHLQLRADAELDEKAVAELRERSAAGVLAHLASVSRDIAQSLEEDPTASDVRIEVHPHGTGVFAGGSSKIKNVYLVDADDRGAA</sequence>
<dbReference type="GO" id="GO:0047475">
    <property type="term" value="F:phenylacetate-CoA ligase activity"/>
    <property type="evidence" value="ECO:0007669"/>
    <property type="project" value="UniProtKB-EC"/>
</dbReference>
<dbReference type="EC" id="6.2.1.30" evidence="1"/>
<dbReference type="PANTHER" id="PTHR43845">
    <property type="entry name" value="BLR5969 PROTEIN"/>
    <property type="match status" value="1"/>
</dbReference>
<dbReference type="Proteomes" id="UP000776164">
    <property type="component" value="Unassembled WGS sequence"/>
</dbReference>
<dbReference type="InterPro" id="IPR042099">
    <property type="entry name" value="ANL_N_sf"/>
</dbReference>
<evidence type="ECO:0000313" key="1">
    <source>
        <dbReference type="EMBL" id="MBM7471159.1"/>
    </source>
</evidence>
<protein>
    <submittedName>
        <fullName evidence="1">Phenylacetate-CoA ligase</fullName>
        <ecNumber evidence="1">6.2.1.30</ecNumber>
    </submittedName>
</protein>
<evidence type="ECO:0000313" key="2">
    <source>
        <dbReference type="Proteomes" id="UP000776164"/>
    </source>
</evidence>
<dbReference type="EMBL" id="JAFBBU010000001">
    <property type="protein sequence ID" value="MBM7471159.1"/>
    <property type="molecule type" value="Genomic_DNA"/>
</dbReference>
<comment type="caution">
    <text evidence="1">The sequence shown here is derived from an EMBL/GenBank/DDBJ whole genome shotgun (WGS) entry which is preliminary data.</text>
</comment>
<dbReference type="PANTHER" id="PTHR43845:SF1">
    <property type="entry name" value="BLR5969 PROTEIN"/>
    <property type="match status" value="1"/>
</dbReference>
<name>A0ABS2L2B4_9MICO</name>
<dbReference type="RefSeq" id="WP_205106963.1">
    <property type="nucleotide sequence ID" value="NZ_BAAAHT010000017.1"/>
</dbReference>
<accession>A0ABS2L2B4</accession>
<gene>
    <name evidence="1" type="ORF">JOE66_000793</name>
</gene>
<keyword evidence="1" id="KW-0436">Ligase</keyword>
<dbReference type="SUPFAM" id="SSF56801">
    <property type="entry name" value="Acetyl-CoA synthetase-like"/>
    <property type="match status" value="1"/>
</dbReference>
<organism evidence="1 2">
    <name type="scientific">Subtercola frigoramans</name>
    <dbReference type="NCBI Taxonomy" id="120298"/>
    <lineage>
        <taxon>Bacteria</taxon>
        <taxon>Bacillati</taxon>
        <taxon>Actinomycetota</taxon>
        <taxon>Actinomycetes</taxon>
        <taxon>Micrococcales</taxon>
        <taxon>Microbacteriaceae</taxon>
        <taxon>Subtercola</taxon>
    </lineage>
</organism>
<keyword evidence="2" id="KW-1185">Reference proteome</keyword>